<dbReference type="RefSeq" id="WP_265673132.1">
    <property type="nucleotide sequence ID" value="NZ_JAKRRY010000001.1"/>
</dbReference>
<dbReference type="EC" id="3.4.23.43" evidence="3"/>
<organism evidence="3 4">
    <name type="scientific">Vibrio qingdaonensis</name>
    <dbReference type="NCBI Taxonomy" id="2829491"/>
    <lineage>
        <taxon>Bacteria</taxon>
        <taxon>Pseudomonadati</taxon>
        <taxon>Pseudomonadota</taxon>
        <taxon>Gammaproteobacteria</taxon>
        <taxon>Vibrionales</taxon>
        <taxon>Vibrionaceae</taxon>
        <taxon>Vibrio</taxon>
    </lineage>
</organism>
<dbReference type="Pfam" id="PF01478">
    <property type="entry name" value="Peptidase_A24"/>
    <property type="match status" value="1"/>
</dbReference>
<name>A0A9X3HUZ3_9VIBR</name>
<protein>
    <submittedName>
        <fullName evidence="3">Prepilin peptidase</fullName>
        <ecNumber evidence="3">3.4.23.43</ecNumber>
    </submittedName>
</protein>
<gene>
    <name evidence="3" type="ORF">MD535_01460</name>
</gene>
<dbReference type="EMBL" id="JAKRRY010000001">
    <property type="protein sequence ID" value="MCW8344693.1"/>
    <property type="molecule type" value="Genomic_DNA"/>
</dbReference>
<sequence length="140" mass="15584">MALTCFFVSIFDVKNRRIENKILFGFLAIQLVCLGFENSHVDSMLVVLFIGLIIFRFGWIAAGDVKYAGVLSLSIPMAMLYEAMLFTAYSGGVLVLCYYVKHRMTPGSQIQDVTLPYGVAISVGFFLTIASHQLQSQQLL</sequence>
<accession>A0A9X3HUZ3</accession>
<feature type="transmembrane region" description="Helical" evidence="1">
    <location>
        <begin position="113"/>
        <end position="130"/>
    </location>
</feature>
<keyword evidence="1" id="KW-0472">Membrane</keyword>
<feature type="transmembrane region" description="Helical" evidence="1">
    <location>
        <begin position="43"/>
        <end position="62"/>
    </location>
</feature>
<keyword evidence="4" id="KW-1185">Reference proteome</keyword>
<feature type="transmembrane region" description="Helical" evidence="1">
    <location>
        <begin position="83"/>
        <end position="101"/>
    </location>
</feature>
<dbReference type="GO" id="GO:0004190">
    <property type="term" value="F:aspartic-type endopeptidase activity"/>
    <property type="evidence" value="ECO:0007669"/>
    <property type="project" value="UniProtKB-EC"/>
</dbReference>
<dbReference type="Proteomes" id="UP001155587">
    <property type="component" value="Unassembled WGS sequence"/>
</dbReference>
<keyword evidence="1" id="KW-0812">Transmembrane</keyword>
<evidence type="ECO:0000313" key="3">
    <source>
        <dbReference type="EMBL" id="MCW8344693.1"/>
    </source>
</evidence>
<keyword evidence="3" id="KW-0378">Hydrolase</keyword>
<keyword evidence="1" id="KW-1133">Transmembrane helix</keyword>
<dbReference type="AlphaFoldDB" id="A0A9X3HUZ3"/>
<comment type="caution">
    <text evidence="3">The sequence shown here is derived from an EMBL/GenBank/DDBJ whole genome shotgun (WGS) entry which is preliminary data.</text>
</comment>
<reference evidence="3" key="1">
    <citation type="submission" date="2022-02" db="EMBL/GenBank/DDBJ databases">
        <title>Vibrio sp. nov, a new bacterium isolated from seawater.</title>
        <authorList>
            <person name="Yuan Y."/>
        </authorList>
    </citation>
    <scope>NUCLEOTIDE SEQUENCE</scope>
    <source>
        <strain evidence="3">ZSDZ65</strain>
    </source>
</reference>
<evidence type="ECO:0000259" key="2">
    <source>
        <dbReference type="Pfam" id="PF01478"/>
    </source>
</evidence>
<evidence type="ECO:0000256" key="1">
    <source>
        <dbReference type="SAM" id="Phobius"/>
    </source>
</evidence>
<dbReference type="InterPro" id="IPR000045">
    <property type="entry name" value="Prepilin_IV_endopep_pep"/>
</dbReference>
<dbReference type="GO" id="GO:0016020">
    <property type="term" value="C:membrane"/>
    <property type="evidence" value="ECO:0007669"/>
    <property type="project" value="InterPro"/>
</dbReference>
<evidence type="ECO:0000313" key="4">
    <source>
        <dbReference type="Proteomes" id="UP001155587"/>
    </source>
</evidence>
<feature type="domain" description="Prepilin type IV endopeptidase peptidase" evidence="2">
    <location>
        <begin position="2"/>
        <end position="95"/>
    </location>
</feature>
<dbReference type="Gene3D" id="1.20.120.1220">
    <property type="match status" value="1"/>
</dbReference>
<proteinExistence type="predicted"/>